<comment type="caution">
    <text evidence="2">The sequence shown here is derived from an EMBL/GenBank/DDBJ whole genome shotgun (WGS) entry which is preliminary data.</text>
</comment>
<reference evidence="2 3" key="1">
    <citation type="journal article" date="2017" name="PLoS Biol.">
        <title>The sea cucumber genome provides insights into morphological evolution and visceral regeneration.</title>
        <authorList>
            <person name="Zhang X."/>
            <person name="Sun L."/>
            <person name="Yuan J."/>
            <person name="Sun Y."/>
            <person name="Gao Y."/>
            <person name="Zhang L."/>
            <person name="Li S."/>
            <person name="Dai H."/>
            <person name="Hamel J.F."/>
            <person name="Liu C."/>
            <person name="Yu Y."/>
            <person name="Liu S."/>
            <person name="Lin W."/>
            <person name="Guo K."/>
            <person name="Jin S."/>
            <person name="Xu P."/>
            <person name="Storey K.B."/>
            <person name="Huan P."/>
            <person name="Zhang T."/>
            <person name="Zhou Y."/>
            <person name="Zhang J."/>
            <person name="Lin C."/>
            <person name="Li X."/>
            <person name="Xing L."/>
            <person name="Huo D."/>
            <person name="Sun M."/>
            <person name="Wang L."/>
            <person name="Mercier A."/>
            <person name="Li F."/>
            <person name="Yang H."/>
            <person name="Xiang J."/>
        </authorList>
    </citation>
    <scope>NUCLEOTIDE SEQUENCE [LARGE SCALE GENOMIC DNA]</scope>
    <source>
        <strain evidence="2">Shaxun</strain>
        <tissue evidence="2">Muscle</tissue>
    </source>
</reference>
<organism evidence="2 3">
    <name type="scientific">Stichopus japonicus</name>
    <name type="common">Sea cucumber</name>
    <dbReference type="NCBI Taxonomy" id="307972"/>
    <lineage>
        <taxon>Eukaryota</taxon>
        <taxon>Metazoa</taxon>
        <taxon>Echinodermata</taxon>
        <taxon>Eleutherozoa</taxon>
        <taxon>Echinozoa</taxon>
        <taxon>Holothuroidea</taxon>
        <taxon>Aspidochirotacea</taxon>
        <taxon>Aspidochirotida</taxon>
        <taxon>Stichopodidae</taxon>
        <taxon>Apostichopus</taxon>
    </lineage>
</organism>
<protein>
    <submittedName>
        <fullName evidence="2">Putative double-strand-break repair protein rad21-like</fullName>
    </submittedName>
</protein>
<evidence type="ECO:0000313" key="3">
    <source>
        <dbReference type="Proteomes" id="UP000230750"/>
    </source>
</evidence>
<feature type="region of interest" description="Disordered" evidence="1">
    <location>
        <begin position="174"/>
        <end position="203"/>
    </location>
</feature>
<dbReference type="InterPro" id="IPR049589">
    <property type="entry name" value="NXP1_M-like"/>
</dbReference>
<dbReference type="EMBL" id="MRZV01000771">
    <property type="protein sequence ID" value="PIK44541.1"/>
    <property type="molecule type" value="Genomic_DNA"/>
</dbReference>
<dbReference type="OrthoDB" id="8185561at2759"/>
<dbReference type="Proteomes" id="UP000230750">
    <property type="component" value="Unassembled WGS sequence"/>
</dbReference>
<feature type="compositionally biased region" description="Polar residues" evidence="1">
    <location>
        <begin position="174"/>
        <end position="192"/>
    </location>
</feature>
<evidence type="ECO:0000313" key="2">
    <source>
        <dbReference type="EMBL" id="PIK44541.1"/>
    </source>
</evidence>
<dbReference type="STRING" id="307972.A0A2G8K950"/>
<dbReference type="AlphaFoldDB" id="A0A2G8K950"/>
<gene>
    <name evidence="2" type="ORF">BSL78_18605</name>
</gene>
<dbReference type="CDD" id="cd21792">
    <property type="entry name" value="Rad21_Rec8_M_NXP1-like"/>
    <property type="match status" value="1"/>
</dbReference>
<sequence>MVYIAITHFWFQLNTDDFSTAGYSMEDKKPEIAVKVEKVDDKEIIKEEKLSDDELKVVVKNQPPDSSMMNINDKTDQLASNDSEALTCKDQEFAGNLNTSETAPMTLLSVQLEEQNLLAQALQNQPEGTQLIVHIQGGPPGQVQVLVDGKLVPVSNISQVLTQTSTTTTVSALPNTFQQPAAQPRNSRTNQKTGKKRKQMLDEETQLSGASFKSQLLNTSDIVKGLDLAPPTKQVMEYTSTIDSDTLFGFPGRPHSSQQLLNVFSRNLTAVRTEDKKRKKTPLKDKALKVKYDICEDIVSWL</sequence>
<keyword evidence="3" id="KW-1185">Reference proteome</keyword>
<name>A0A2G8K950_STIJA</name>
<evidence type="ECO:0000256" key="1">
    <source>
        <dbReference type="SAM" id="MobiDB-lite"/>
    </source>
</evidence>
<accession>A0A2G8K950</accession>
<proteinExistence type="predicted"/>